<evidence type="ECO:0000256" key="1">
    <source>
        <dbReference type="SAM" id="Phobius"/>
    </source>
</evidence>
<sequence length="267" mass="29885">MPLYLFASAATIFFCLYYSPYPSEAFGKLTSQSLNIVLYGTLGGIKDIEVQGYNALPLIGVAWSLPYEWRFYISLPVLFFICRRSRVACGLAMVTILSLGTYAFAESPEVIWPFFAPGVIVALLAERTPVLSKPWKVAFCAIAVILVILEANTDGYYTYWHLLMSFGIFYCIFFAGPRILTSQPLKMLGQVSFSIYMLHYLVMTPALENFYRYHGPSLSSPAKFSIAVLINIAVIPLACISYKLIEIPGARIRRKTANTDDRLALSN</sequence>
<dbReference type="PANTHER" id="PTHR23028:SF53">
    <property type="entry name" value="ACYL_TRANSF_3 DOMAIN-CONTAINING PROTEIN"/>
    <property type="match status" value="1"/>
</dbReference>
<evidence type="ECO:0000259" key="2">
    <source>
        <dbReference type="Pfam" id="PF01757"/>
    </source>
</evidence>
<feature type="domain" description="Acyltransferase 3" evidence="2">
    <location>
        <begin position="4"/>
        <end position="235"/>
    </location>
</feature>
<dbReference type="Proteomes" id="UP000656319">
    <property type="component" value="Unassembled WGS sequence"/>
</dbReference>
<reference evidence="3 4" key="1">
    <citation type="submission" date="2020-10" db="EMBL/GenBank/DDBJ databases">
        <authorList>
            <person name="Peeters C."/>
        </authorList>
    </citation>
    <scope>NUCLEOTIDE SEQUENCE [LARGE SCALE GENOMIC DNA]</scope>
    <source>
        <strain evidence="3 4">LMG 27952</strain>
    </source>
</reference>
<comment type="caution">
    <text evidence="3">The sequence shown here is derived from an EMBL/GenBank/DDBJ whole genome shotgun (WGS) entry which is preliminary data.</text>
</comment>
<protein>
    <recommendedName>
        <fullName evidence="2">Acyltransferase 3 domain-containing protein</fullName>
    </recommendedName>
</protein>
<feature type="transmembrane region" description="Helical" evidence="1">
    <location>
        <begin position="224"/>
        <end position="245"/>
    </location>
</feature>
<name>A0ABM8P950_9BURK</name>
<dbReference type="EMBL" id="CAJHCQ010000027">
    <property type="protein sequence ID" value="CAD6559620.1"/>
    <property type="molecule type" value="Genomic_DNA"/>
</dbReference>
<feature type="transmembrane region" description="Helical" evidence="1">
    <location>
        <begin position="137"/>
        <end position="153"/>
    </location>
</feature>
<organism evidence="3 4">
    <name type="scientific">Paraburkholderia hiiakae</name>
    <dbReference type="NCBI Taxonomy" id="1081782"/>
    <lineage>
        <taxon>Bacteria</taxon>
        <taxon>Pseudomonadati</taxon>
        <taxon>Pseudomonadota</taxon>
        <taxon>Betaproteobacteria</taxon>
        <taxon>Burkholderiales</taxon>
        <taxon>Burkholderiaceae</taxon>
        <taxon>Paraburkholderia</taxon>
    </lineage>
</organism>
<keyword evidence="4" id="KW-1185">Reference proteome</keyword>
<dbReference type="InterPro" id="IPR002656">
    <property type="entry name" value="Acyl_transf_3_dom"/>
</dbReference>
<accession>A0ABM8P950</accession>
<feature type="transmembrane region" description="Helical" evidence="1">
    <location>
        <begin position="187"/>
        <end position="204"/>
    </location>
</feature>
<proteinExistence type="predicted"/>
<feature type="transmembrane region" description="Helical" evidence="1">
    <location>
        <begin position="159"/>
        <end position="180"/>
    </location>
</feature>
<feature type="transmembrane region" description="Helical" evidence="1">
    <location>
        <begin position="87"/>
        <end position="104"/>
    </location>
</feature>
<gene>
    <name evidence="3" type="ORF">LMG27952_06921</name>
</gene>
<keyword evidence="1" id="KW-1133">Transmembrane helix</keyword>
<dbReference type="Pfam" id="PF01757">
    <property type="entry name" value="Acyl_transf_3"/>
    <property type="match status" value="1"/>
</dbReference>
<feature type="transmembrane region" description="Helical" evidence="1">
    <location>
        <begin position="55"/>
        <end position="80"/>
    </location>
</feature>
<dbReference type="PANTHER" id="PTHR23028">
    <property type="entry name" value="ACETYLTRANSFERASE"/>
    <property type="match status" value="1"/>
</dbReference>
<evidence type="ECO:0000313" key="4">
    <source>
        <dbReference type="Proteomes" id="UP000656319"/>
    </source>
</evidence>
<feature type="transmembrane region" description="Helical" evidence="1">
    <location>
        <begin position="110"/>
        <end position="125"/>
    </location>
</feature>
<keyword evidence="1" id="KW-0812">Transmembrane</keyword>
<dbReference type="InterPro" id="IPR050879">
    <property type="entry name" value="Acyltransferase_3"/>
</dbReference>
<evidence type="ECO:0000313" key="3">
    <source>
        <dbReference type="EMBL" id="CAD6559620.1"/>
    </source>
</evidence>
<keyword evidence="1" id="KW-0472">Membrane</keyword>